<keyword evidence="1" id="KW-0732">Signal</keyword>
<reference evidence="3 4" key="1">
    <citation type="journal article" date="2005" name="DNA Res.">
        <title>Complete genome sequence of the facultative anaerobic magnetotactic bacterium Magnetospirillum sp. strain AMB-1.</title>
        <authorList>
            <person name="Matsunaga T."/>
            <person name="Okamura Y."/>
            <person name="Fukuda Y."/>
            <person name="Wahyudi A.T."/>
            <person name="Murase Y."/>
            <person name="Takeyama H."/>
        </authorList>
    </citation>
    <scope>NUCLEOTIDE SEQUENCE [LARGE SCALE GENOMIC DNA]</scope>
    <source>
        <strain evidence="4">ATCC 700264 / AMB-1</strain>
    </source>
</reference>
<evidence type="ECO:0000313" key="4">
    <source>
        <dbReference type="Proteomes" id="UP000007058"/>
    </source>
</evidence>
<evidence type="ECO:0000256" key="1">
    <source>
        <dbReference type="SAM" id="SignalP"/>
    </source>
</evidence>
<evidence type="ECO:0000313" key="3">
    <source>
        <dbReference type="EMBL" id="BAE49133.1"/>
    </source>
</evidence>
<dbReference type="Proteomes" id="UP000007058">
    <property type="component" value="Chromosome"/>
</dbReference>
<dbReference type="PROSITE" id="PS51257">
    <property type="entry name" value="PROKAR_LIPOPROTEIN"/>
    <property type="match status" value="1"/>
</dbReference>
<protein>
    <submittedName>
        <fullName evidence="3">ABC-type uncharacterized transport system</fullName>
    </submittedName>
</protein>
<dbReference type="SUPFAM" id="SSF159594">
    <property type="entry name" value="XCC0632-like"/>
    <property type="match status" value="1"/>
</dbReference>
<dbReference type="Pfam" id="PF03886">
    <property type="entry name" value="ABC_trans_aux"/>
    <property type="match status" value="1"/>
</dbReference>
<dbReference type="InterPro" id="IPR005586">
    <property type="entry name" value="ABC_trans_aux"/>
</dbReference>
<name>Q2WAJ2_PARM1</name>
<dbReference type="OrthoDB" id="8445211at2"/>
<keyword evidence="4" id="KW-1185">Reference proteome</keyword>
<feature type="chain" id="PRO_5004218018" evidence="1">
    <location>
        <begin position="20"/>
        <end position="197"/>
    </location>
</feature>
<dbReference type="HOGENOM" id="CLU_1382664_0_0_5"/>
<proteinExistence type="predicted"/>
<gene>
    <name evidence="3" type="ordered locus">amb0329</name>
</gene>
<sequence>MVMRKVLAAASLLALAACAGPAAPPDSFYRIEVAAPAQRLPRPVLPGVLEINRLASDGVAAERALAFSRTEGGALAHYKYDFWSEPPGLLLQDRLAHYLAAAGIADKVVTPELRVLADWVLRGKVRRFEQIADRAEAVVDLELAVVRARDGRLVLLETYTARVPVSSARVEDAALAMEKGVADIFGRFLADLGRQTP</sequence>
<evidence type="ECO:0000259" key="2">
    <source>
        <dbReference type="Pfam" id="PF03886"/>
    </source>
</evidence>
<dbReference type="KEGG" id="mag:amb0329"/>
<feature type="domain" description="ABC-type transport auxiliary lipoprotein component" evidence="2">
    <location>
        <begin position="68"/>
        <end position="183"/>
    </location>
</feature>
<feature type="signal peptide" evidence="1">
    <location>
        <begin position="1"/>
        <end position="19"/>
    </location>
</feature>
<dbReference type="STRING" id="342108.amb0329"/>
<organism evidence="3 4">
    <name type="scientific">Paramagnetospirillum magneticum (strain ATCC 700264 / AMB-1)</name>
    <name type="common">Magnetospirillum magneticum</name>
    <dbReference type="NCBI Taxonomy" id="342108"/>
    <lineage>
        <taxon>Bacteria</taxon>
        <taxon>Pseudomonadati</taxon>
        <taxon>Pseudomonadota</taxon>
        <taxon>Alphaproteobacteria</taxon>
        <taxon>Rhodospirillales</taxon>
        <taxon>Magnetospirillaceae</taxon>
        <taxon>Paramagnetospirillum</taxon>
    </lineage>
</organism>
<dbReference type="AlphaFoldDB" id="Q2WAJ2"/>
<dbReference type="EMBL" id="AP007255">
    <property type="protein sequence ID" value="BAE49133.1"/>
    <property type="molecule type" value="Genomic_DNA"/>
</dbReference>
<dbReference type="Gene3D" id="3.40.50.10610">
    <property type="entry name" value="ABC-type transport auxiliary lipoprotein component"/>
    <property type="match status" value="1"/>
</dbReference>
<accession>Q2WAJ2</accession>